<dbReference type="InterPro" id="IPR028226">
    <property type="entry name" value="LIN37"/>
</dbReference>
<keyword evidence="3" id="KW-0235">DNA replication</keyword>
<dbReference type="SUPFAM" id="SSF52540">
    <property type="entry name" value="P-loop containing nucleoside triphosphate hydrolases"/>
    <property type="match status" value="1"/>
</dbReference>
<feature type="region of interest" description="Disordered" evidence="6">
    <location>
        <begin position="178"/>
        <end position="210"/>
    </location>
</feature>
<evidence type="ECO:0000256" key="1">
    <source>
        <dbReference type="ARBA" id="ARBA00004123"/>
    </source>
</evidence>
<dbReference type="FunFam" id="3.40.50.300:FF:000129">
    <property type="entry name" value="Replication factor C subunit 5"/>
    <property type="match status" value="1"/>
</dbReference>
<evidence type="ECO:0000256" key="4">
    <source>
        <dbReference type="ARBA" id="ARBA00022741"/>
    </source>
</evidence>
<comment type="subcellular location">
    <subcellularLocation>
        <location evidence="1">Nucleus</location>
    </subcellularLocation>
</comment>
<dbReference type="InterPro" id="IPR008921">
    <property type="entry name" value="DNA_pol3_clamp-load_cplx_C"/>
</dbReference>
<feature type="compositionally biased region" description="Acidic residues" evidence="6">
    <location>
        <begin position="198"/>
        <end position="210"/>
    </location>
</feature>
<dbReference type="CDD" id="cd00009">
    <property type="entry name" value="AAA"/>
    <property type="match status" value="1"/>
</dbReference>
<dbReference type="CDD" id="cd18140">
    <property type="entry name" value="HLD_clamp_RFC"/>
    <property type="match status" value="1"/>
</dbReference>
<dbReference type="PANTHER" id="PTHR11669:SF9">
    <property type="entry name" value="REPLICATION FACTOR C SUBUNIT 5"/>
    <property type="match status" value="1"/>
</dbReference>
<dbReference type="FunFam" id="1.10.8.60:FF:000028">
    <property type="entry name" value="Replication factor C subunit 5"/>
    <property type="match status" value="1"/>
</dbReference>
<dbReference type="GO" id="GO:0005663">
    <property type="term" value="C:DNA replication factor C complex"/>
    <property type="evidence" value="ECO:0007669"/>
    <property type="project" value="TreeGrafter"/>
</dbReference>
<dbReference type="GO" id="GO:0016887">
    <property type="term" value="F:ATP hydrolysis activity"/>
    <property type="evidence" value="ECO:0007669"/>
    <property type="project" value="InterPro"/>
</dbReference>
<dbReference type="GO" id="GO:0006261">
    <property type="term" value="P:DNA-templated DNA replication"/>
    <property type="evidence" value="ECO:0007669"/>
    <property type="project" value="TreeGrafter"/>
</dbReference>
<sequence length="702" mass="79747">MYVRPSPLLGNGGNHKLVPPLPRPSIRLLDEGFHAGSQDQRLDLPRCHMCGFQGLGLSTGVGGSDDVSHARDRLKGCLQELLDHSDDSSISSQDETLGISHDLIKQMLIKKETILPPSNIKLKLKKRRRRRDFVVDRTFHPHTFVMKLFDRSVDLAQFKENSSLYPICRAWMTNQPHNTNLMPKERSPTPEPTTDIVSGEDEGTGSESDSELVKEMYRMPAPKPLPMDDTRYTMRVPSPILREPEQEVKNETDSKGIPSKETLLTDHLKHWTAVRKKWHATAHKNENRYESSRRILKAIYKRLSQPEDTLQQTISGQKFLHLQQIEMQYVPVKFTNLPPHSTADTRMEYFMKGHYDCYTLNLIYQLQCNYSVAEYIGLATGTPGQRINGYRFDINHNDPDKLVINHVEIINTNYFLNLFLVNRFIKEDQLPHLLFYGPPGTGKTSTILACAKQLYSPEKFSQMVLELNASDDRGIGIVRGQILSFASTRTIFKSGFKLIILDEADAMTNDAQNALRRIIEKFTENVRFCIICNYLSKIIPAVQSRCTRFRFGPLNPDQILPRLEYVIEQENVSATEDGKKALLTLAQGDMRKVLNVLQSTSMAYKEVTEDNVYTCVGHPLKNDIANIVKWLLSDTFSATYNSILCCKCNKVEMPVEAKTGLLAAMSDIEFRLCKGTTEKAQLAGLIAAFNKVRECVPDEEDV</sequence>
<dbReference type="SUPFAM" id="SSF48019">
    <property type="entry name" value="post-AAA+ oligomerization domain-like"/>
    <property type="match status" value="1"/>
</dbReference>
<dbReference type="EMBL" id="OD564624">
    <property type="protein sequence ID" value="CAD7439223.1"/>
    <property type="molecule type" value="Genomic_DNA"/>
</dbReference>
<dbReference type="Pfam" id="PF15306">
    <property type="entry name" value="LIN37"/>
    <property type="match status" value="1"/>
</dbReference>
<evidence type="ECO:0000259" key="7">
    <source>
        <dbReference type="SMART" id="SM00382"/>
    </source>
</evidence>
<feature type="domain" description="AAA+ ATPase" evidence="7">
    <location>
        <begin position="429"/>
        <end position="557"/>
    </location>
</feature>
<dbReference type="InterPro" id="IPR027417">
    <property type="entry name" value="P-loop_NTPase"/>
</dbReference>
<dbReference type="GO" id="GO:0006281">
    <property type="term" value="P:DNA repair"/>
    <property type="evidence" value="ECO:0007669"/>
    <property type="project" value="TreeGrafter"/>
</dbReference>
<dbReference type="SMART" id="SM00382">
    <property type="entry name" value="AAA"/>
    <property type="match status" value="1"/>
</dbReference>
<dbReference type="PANTHER" id="PTHR11669">
    <property type="entry name" value="REPLICATION FACTOR C / DNA POLYMERASE III GAMMA-TAU SUBUNIT"/>
    <property type="match status" value="1"/>
</dbReference>
<accession>A0A7R9HX11</accession>
<dbReference type="GO" id="GO:0005634">
    <property type="term" value="C:nucleus"/>
    <property type="evidence" value="ECO:0007669"/>
    <property type="project" value="TreeGrafter"/>
</dbReference>
<dbReference type="GO" id="GO:0017053">
    <property type="term" value="C:transcription repressor complex"/>
    <property type="evidence" value="ECO:0007669"/>
    <property type="project" value="InterPro"/>
</dbReference>
<gene>
    <name evidence="8" type="ORF">TBIB3V08_LOCUS1794</name>
</gene>
<dbReference type="Pfam" id="PF00004">
    <property type="entry name" value="AAA"/>
    <property type="match status" value="1"/>
</dbReference>
<evidence type="ECO:0000256" key="6">
    <source>
        <dbReference type="SAM" id="MobiDB-lite"/>
    </source>
</evidence>
<dbReference type="GO" id="GO:0003689">
    <property type="term" value="F:DNA clamp loader activity"/>
    <property type="evidence" value="ECO:0007669"/>
    <property type="project" value="TreeGrafter"/>
</dbReference>
<dbReference type="GO" id="GO:0003677">
    <property type="term" value="F:DNA binding"/>
    <property type="evidence" value="ECO:0007669"/>
    <property type="project" value="InterPro"/>
</dbReference>
<dbReference type="InterPro" id="IPR003959">
    <property type="entry name" value="ATPase_AAA_core"/>
</dbReference>
<evidence type="ECO:0000256" key="2">
    <source>
        <dbReference type="ARBA" id="ARBA00005378"/>
    </source>
</evidence>
<dbReference type="Gene3D" id="1.10.8.60">
    <property type="match status" value="1"/>
</dbReference>
<comment type="similarity">
    <text evidence="2">Belongs to the activator 1 small subunits family.</text>
</comment>
<evidence type="ECO:0000256" key="3">
    <source>
        <dbReference type="ARBA" id="ARBA00022705"/>
    </source>
</evidence>
<keyword evidence="5" id="KW-0067">ATP-binding</keyword>
<reference evidence="8" key="1">
    <citation type="submission" date="2020-11" db="EMBL/GenBank/DDBJ databases">
        <authorList>
            <person name="Tran Van P."/>
        </authorList>
    </citation>
    <scope>NUCLEOTIDE SEQUENCE</scope>
</reference>
<dbReference type="InterPro" id="IPR003593">
    <property type="entry name" value="AAA+_ATPase"/>
</dbReference>
<dbReference type="Gene3D" id="1.20.272.10">
    <property type="match status" value="1"/>
</dbReference>
<keyword evidence="4" id="KW-0547">Nucleotide-binding</keyword>
<organism evidence="8">
    <name type="scientific">Timema bartmani</name>
    <dbReference type="NCBI Taxonomy" id="61472"/>
    <lineage>
        <taxon>Eukaryota</taxon>
        <taxon>Metazoa</taxon>
        <taxon>Ecdysozoa</taxon>
        <taxon>Arthropoda</taxon>
        <taxon>Hexapoda</taxon>
        <taxon>Insecta</taxon>
        <taxon>Pterygota</taxon>
        <taxon>Neoptera</taxon>
        <taxon>Polyneoptera</taxon>
        <taxon>Phasmatodea</taxon>
        <taxon>Timematodea</taxon>
        <taxon>Timematoidea</taxon>
        <taxon>Timematidae</taxon>
        <taxon>Timema</taxon>
    </lineage>
</organism>
<dbReference type="AlphaFoldDB" id="A0A7R9HX11"/>
<dbReference type="Gene3D" id="3.40.50.300">
    <property type="entry name" value="P-loop containing nucleotide triphosphate hydrolases"/>
    <property type="match status" value="1"/>
</dbReference>
<evidence type="ECO:0000313" key="8">
    <source>
        <dbReference type="EMBL" id="CAD7439223.1"/>
    </source>
</evidence>
<dbReference type="GO" id="GO:0005524">
    <property type="term" value="F:ATP binding"/>
    <property type="evidence" value="ECO:0007669"/>
    <property type="project" value="UniProtKB-KW"/>
</dbReference>
<protein>
    <recommendedName>
        <fullName evidence="7">AAA+ ATPase domain-containing protein</fullName>
    </recommendedName>
</protein>
<dbReference type="InterPro" id="IPR050238">
    <property type="entry name" value="DNA_Rep/Repair_Clamp_Loader"/>
</dbReference>
<proteinExistence type="inferred from homology"/>
<dbReference type="InterPro" id="IPR047854">
    <property type="entry name" value="RFC_lid"/>
</dbReference>
<evidence type="ECO:0000256" key="5">
    <source>
        <dbReference type="ARBA" id="ARBA00022840"/>
    </source>
</evidence>
<name>A0A7R9HX11_9NEOP</name>